<name>A0A6C0EVJ6_9ZZZZ</name>
<organism evidence="1">
    <name type="scientific">viral metagenome</name>
    <dbReference type="NCBI Taxonomy" id="1070528"/>
    <lineage>
        <taxon>unclassified sequences</taxon>
        <taxon>metagenomes</taxon>
        <taxon>organismal metagenomes</taxon>
    </lineage>
</organism>
<accession>A0A6C0EVJ6</accession>
<proteinExistence type="predicted"/>
<dbReference type="EMBL" id="MN738917">
    <property type="protein sequence ID" value="QHT31295.1"/>
    <property type="molecule type" value="Genomic_DNA"/>
</dbReference>
<protein>
    <submittedName>
        <fullName evidence="1">Uncharacterized protein</fullName>
    </submittedName>
</protein>
<evidence type="ECO:0000313" key="1">
    <source>
        <dbReference type="EMBL" id="QHT31295.1"/>
    </source>
</evidence>
<dbReference type="AlphaFoldDB" id="A0A6C0EVJ6"/>
<reference evidence="1" key="1">
    <citation type="journal article" date="2020" name="Nature">
        <title>Giant virus diversity and host interactions through global metagenomics.</title>
        <authorList>
            <person name="Schulz F."/>
            <person name="Roux S."/>
            <person name="Paez-Espino D."/>
            <person name="Jungbluth S."/>
            <person name="Walsh D.A."/>
            <person name="Denef V.J."/>
            <person name="McMahon K.D."/>
            <person name="Konstantinidis K.T."/>
            <person name="Eloe-Fadrosh E.A."/>
            <person name="Kyrpides N.C."/>
            <person name="Woyke T."/>
        </authorList>
    </citation>
    <scope>NUCLEOTIDE SEQUENCE</scope>
    <source>
        <strain evidence="1">GVMAG-M-3300009155-2</strain>
    </source>
</reference>
<sequence>MGNYIMNCIGLEENEYNDNTDYNDKVFDYSKYRSEESVIFPLDIDFNYASEKWRNNKLNIGRNNYVYICPLIEKNKKCGRRPFPNMNYCMVHHIHNKI</sequence>